<keyword evidence="7 8" id="KW-0472">Membrane</keyword>
<evidence type="ECO:0000256" key="2">
    <source>
        <dbReference type="ARBA" id="ARBA00004687"/>
    </source>
</evidence>
<evidence type="ECO:0000313" key="10">
    <source>
        <dbReference type="Proteomes" id="UP001562357"/>
    </source>
</evidence>
<evidence type="ECO:0000256" key="8">
    <source>
        <dbReference type="SAM" id="Phobius"/>
    </source>
</evidence>
<dbReference type="Pfam" id="PF06699">
    <property type="entry name" value="PIG-F"/>
    <property type="match status" value="1"/>
</dbReference>
<gene>
    <name evidence="9" type="primary">g4046</name>
    <name evidence="9" type="ORF">EsDP_00004046</name>
</gene>
<dbReference type="Proteomes" id="UP001562357">
    <property type="component" value="Unassembled WGS sequence"/>
</dbReference>
<organism evidence="9 10">
    <name type="scientific">Epichloe bromicola</name>
    <dbReference type="NCBI Taxonomy" id="79588"/>
    <lineage>
        <taxon>Eukaryota</taxon>
        <taxon>Fungi</taxon>
        <taxon>Dikarya</taxon>
        <taxon>Ascomycota</taxon>
        <taxon>Pezizomycotina</taxon>
        <taxon>Sordariomycetes</taxon>
        <taxon>Hypocreomycetidae</taxon>
        <taxon>Hypocreales</taxon>
        <taxon>Clavicipitaceae</taxon>
        <taxon>Epichloe</taxon>
    </lineage>
</organism>
<feature type="transmembrane region" description="Helical" evidence="8">
    <location>
        <begin position="144"/>
        <end position="165"/>
    </location>
</feature>
<name>A0ABQ0CQK1_9HYPO</name>
<keyword evidence="3" id="KW-0337">GPI-anchor biosynthesis</keyword>
<evidence type="ECO:0000256" key="7">
    <source>
        <dbReference type="ARBA" id="ARBA00023136"/>
    </source>
</evidence>
<comment type="subcellular location">
    <subcellularLocation>
        <location evidence="1">Endoplasmic reticulum membrane</location>
        <topology evidence="1">Multi-pass membrane protein</topology>
    </subcellularLocation>
</comment>
<dbReference type="EMBL" id="BAAFGZ010000145">
    <property type="protein sequence ID" value="GAB0135719.1"/>
    <property type="molecule type" value="Genomic_DNA"/>
</dbReference>
<evidence type="ECO:0000256" key="1">
    <source>
        <dbReference type="ARBA" id="ARBA00004477"/>
    </source>
</evidence>
<proteinExistence type="predicted"/>
<evidence type="ECO:0000313" key="9">
    <source>
        <dbReference type="EMBL" id="GAB0135719.1"/>
    </source>
</evidence>
<keyword evidence="4 8" id="KW-0812">Transmembrane</keyword>
<keyword evidence="10" id="KW-1185">Reference proteome</keyword>
<feature type="transmembrane region" description="Helical" evidence="8">
    <location>
        <begin position="186"/>
        <end position="206"/>
    </location>
</feature>
<sequence length="253" mass="26392">MSSTLVKEASAQAAETKPSVAIHPVAIIDSPLAKSVSLVRPILLAGLVALRFNALVADPVSTLRTALPCVAIIQFAYAVLCLPVAGSQAGKGARKTRPGEKKKSDTSPRTTISTAIIALLLTGILTPAVHILFVLFGAPFLDHVAHTALCAAHFALLAMFPILYSRGSDGQALTSVAGASAPLDETFGSLVGAVVGAWLGAIPIPLDWDRDWQKWPVTILVGMYAGSLLCSSASGTLFYGKRLGGAREWDHKG</sequence>
<keyword evidence="6 8" id="KW-1133">Transmembrane helix</keyword>
<evidence type="ECO:0000256" key="3">
    <source>
        <dbReference type="ARBA" id="ARBA00022502"/>
    </source>
</evidence>
<feature type="transmembrane region" description="Helical" evidence="8">
    <location>
        <begin position="218"/>
        <end position="239"/>
    </location>
</feature>
<feature type="transmembrane region" description="Helical" evidence="8">
    <location>
        <begin position="63"/>
        <end position="85"/>
    </location>
</feature>
<reference evidence="10" key="1">
    <citation type="submission" date="2024-06" db="EMBL/GenBank/DDBJ databases">
        <title>Draft Genome Sequences of Epichloe bromicola Strains Isolated from Elymus ciliaris.</title>
        <authorList>
            <consortium name="Epichloe bromicola genome sequencing consortium"/>
            <person name="Miura A."/>
            <person name="Imano S."/>
            <person name="Ashida A."/>
            <person name="Sato I."/>
            <person name="Chiba S."/>
            <person name="Tanaka A."/>
            <person name="Camagna M."/>
            <person name="Takemoto D."/>
        </authorList>
    </citation>
    <scope>NUCLEOTIDE SEQUENCE [LARGE SCALE GENOMIC DNA]</scope>
    <source>
        <strain evidence="10">DP</strain>
    </source>
</reference>
<dbReference type="InterPro" id="IPR009580">
    <property type="entry name" value="GPI_biosynthesis_protein_Pig-F"/>
</dbReference>
<comment type="caution">
    <text evidence="9">The sequence shown here is derived from an EMBL/GenBank/DDBJ whole genome shotgun (WGS) entry which is preliminary data.</text>
</comment>
<protein>
    <recommendedName>
        <fullName evidence="11">Glycosylphosphatidylinositol anchor biosynthesis protein 11</fullName>
    </recommendedName>
</protein>
<evidence type="ECO:0000256" key="6">
    <source>
        <dbReference type="ARBA" id="ARBA00022989"/>
    </source>
</evidence>
<feature type="transmembrane region" description="Helical" evidence="8">
    <location>
        <begin position="111"/>
        <end position="138"/>
    </location>
</feature>
<evidence type="ECO:0008006" key="11">
    <source>
        <dbReference type="Google" id="ProtNLM"/>
    </source>
</evidence>
<evidence type="ECO:0000256" key="5">
    <source>
        <dbReference type="ARBA" id="ARBA00022824"/>
    </source>
</evidence>
<keyword evidence="5" id="KW-0256">Endoplasmic reticulum</keyword>
<accession>A0ABQ0CQK1</accession>
<comment type="pathway">
    <text evidence="2">Glycolipid biosynthesis; glycosylphosphatidylinositol-anchor biosynthesis.</text>
</comment>
<feature type="transmembrane region" description="Helical" evidence="8">
    <location>
        <begin position="38"/>
        <end position="57"/>
    </location>
</feature>
<evidence type="ECO:0000256" key="4">
    <source>
        <dbReference type="ARBA" id="ARBA00022692"/>
    </source>
</evidence>